<dbReference type="Gene3D" id="3.30.1490.10">
    <property type="match status" value="1"/>
</dbReference>
<evidence type="ECO:0000256" key="1">
    <source>
        <dbReference type="ARBA" id="ARBA00006471"/>
    </source>
</evidence>
<evidence type="ECO:0000313" key="7">
    <source>
        <dbReference type="Proteomes" id="UP000178114"/>
    </source>
</evidence>
<keyword evidence="3 5" id="KW-0687">Ribonucleoprotein</keyword>
<dbReference type="Pfam" id="PF00410">
    <property type="entry name" value="Ribosomal_S8"/>
    <property type="match status" value="1"/>
</dbReference>
<comment type="similarity">
    <text evidence="1 5">Belongs to the universal ribosomal protein uS8 family.</text>
</comment>
<keyword evidence="5" id="KW-0699">rRNA-binding</keyword>
<evidence type="ECO:0000256" key="5">
    <source>
        <dbReference type="HAMAP-Rule" id="MF_01302"/>
    </source>
</evidence>
<dbReference type="FunFam" id="3.30.1490.10:FF:000001">
    <property type="entry name" value="30S ribosomal protein S8"/>
    <property type="match status" value="1"/>
</dbReference>
<keyword evidence="2 5" id="KW-0689">Ribosomal protein</keyword>
<dbReference type="Gene3D" id="3.30.1370.30">
    <property type="match status" value="1"/>
</dbReference>
<dbReference type="AlphaFoldDB" id="A0A1F5X052"/>
<dbReference type="InterPro" id="IPR035987">
    <property type="entry name" value="Ribosomal_uS8_sf"/>
</dbReference>
<dbReference type="STRING" id="1798351.A2930_02325"/>
<evidence type="ECO:0000256" key="2">
    <source>
        <dbReference type="ARBA" id="ARBA00022980"/>
    </source>
</evidence>
<accession>A0A1F5X052</accession>
<dbReference type="GO" id="GO:0005840">
    <property type="term" value="C:ribosome"/>
    <property type="evidence" value="ECO:0007669"/>
    <property type="project" value="UniProtKB-KW"/>
</dbReference>
<dbReference type="SUPFAM" id="SSF56047">
    <property type="entry name" value="Ribosomal protein S8"/>
    <property type="match status" value="1"/>
</dbReference>
<comment type="subunit">
    <text evidence="5">Part of the 30S ribosomal subunit. Contacts proteins S5 and S12.</text>
</comment>
<dbReference type="GO" id="GO:0003735">
    <property type="term" value="F:structural constituent of ribosome"/>
    <property type="evidence" value="ECO:0007669"/>
    <property type="project" value="InterPro"/>
</dbReference>
<dbReference type="NCBIfam" id="NF001109">
    <property type="entry name" value="PRK00136.1"/>
    <property type="match status" value="1"/>
</dbReference>
<evidence type="ECO:0000256" key="4">
    <source>
        <dbReference type="ARBA" id="ARBA00035258"/>
    </source>
</evidence>
<name>A0A1F5X052_9BACT</name>
<dbReference type="GO" id="GO:0019843">
    <property type="term" value="F:rRNA binding"/>
    <property type="evidence" value="ECO:0007669"/>
    <property type="project" value="UniProtKB-UniRule"/>
</dbReference>
<comment type="caution">
    <text evidence="6">The sequence shown here is derived from an EMBL/GenBank/DDBJ whole genome shotgun (WGS) entry which is preliminary data.</text>
</comment>
<comment type="function">
    <text evidence="5">One of the primary rRNA binding proteins, it binds directly to 16S rRNA central domain where it helps coordinate assembly of the platform of the 30S subunit.</text>
</comment>
<sequence>MTDPISDMLIRIKNAQAVKKETVSFAHSKLKNEIAKILESRGYIGAAENHGKKQKKLIEVALIYGTDGAPKISGIRRISKPSRRVYRGVGEIFSVKNGLGTAVYSTTRGLLTDREARKQKVGGEILFEIW</sequence>
<evidence type="ECO:0000256" key="3">
    <source>
        <dbReference type="ARBA" id="ARBA00023274"/>
    </source>
</evidence>
<dbReference type="GO" id="GO:1990904">
    <property type="term" value="C:ribonucleoprotein complex"/>
    <property type="evidence" value="ECO:0007669"/>
    <property type="project" value="UniProtKB-KW"/>
</dbReference>
<gene>
    <name evidence="5" type="primary">rpsH</name>
    <name evidence="6" type="ORF">A2930_02325</name>
</gene>
<evidence type="ECO:0000313" key="6">
    <source>
        <dbReference type="EMBL" id="OGF81275.1"/>
    </source>
</evidence>
<organism evidence="6 7">
    <name type="scientific">Candidatus Giovannonibacteria bacterium RIFCSPLOWO2_01_FULL_45_34</name>
    <dbReference type="NCBI Taxonomy" id="1798351"/>
    <lineage>
        <taxon>Bacteria</taxon>
        <taxon>Candidatus Giovannoniibacteriota</taxon>
    </lineage>
</organism>
<protein>
    <recommendedName>
        <fullName evidence="4 5">Small ribosomal subunit protein uS8</fullName>
    </recommendedName>
</protein>
<dbReference type="EMBL" id="MFID01000014">
    <property type="protein sequence ID" value="OGF81275.1"/>
    <property type="molecule type" value="Genomic_DNA"/>
</dbReference>
<keyword evidence="5" id="KW-0694">RNA-binding</keyword>
<dbReference type="GO" id="GO:0005737">
    <property type="term" value="C:cytoplasm"/>
    <property type="evidence" value="ECO:0007669"/>
    <property type="project" value="UniProtKB-ARBA"/>
</dbReference>
<dbReference type="Proteomes" id="UP000178114">
    <property type="component" value="Unassembled WGS sequence"/>
</dbReference>
<proteinExistence type="inferred from homology"/>
<dbReference type="InterPro" id="IPR000630">
    <property type="entry name" value="Ribosomal_uS8"/>
</dbReference>
<reference evidence="6 7" key="1">
    <citation type="journal article" date="2016" name="Nat. Commun.">
        <title>Thousands of microbial genomes shed light on interconnected biogeochemical processes in an aquifer system.</title>
        <authorList>
            <person name="Anantharaman K."/>
            <person name="Brown C.T."/>
            <person name="Hug L.A."/>
            <person name="Sharon I."/>
            <person name="Castelle C.J."/>
            <person name="Probst A.J."/>
            <person name="Thomas B.C."/>
            <person name="Singh A."/>
            <person name="Wilkins M.J."/>
            <person name="Karaoz U."/>
            <person name="Brodie E.L."/>
            <person name="Williams K.H."/>
            <person name="Hubbard S.S."/>
            <person name="Banfield J.F."/>
        </authorList>
    </citation>
    <scope>NUCLEOTIDE SEQUENCE [LARGE SCALE GENOMIC DNA]</scope>
</reference>
<dbReference type="GO" id="GO:0006412">
    <property type="term" value="P:translation"/>
    <property type="evidence" value="ECO:0007669"/>
    <property type="project" value="UniProtKB-UniRule"/>
</dbReference>
<dbReference type="HAMAP" id="MF_01302_B">
    <property type="entry name" value="Ribosomal_uS8_B"/>
    <property type="match status" value="1"/>
</dbReference>
<dbReference type="PANTHER" id="PTHR11758">
    <property type="entry name" value="40S RIBOSOMAL PROTEIN S15A"/>
    <property type="match status" value="1"/>
</dbReference>